<dbReference type="Pfam" id="PF13411">
    <property type="entry name" value="MerR_1"/>
    <property type="match status" value="1"/>
</dbReference>
<organism evidence="2 3">
    <name type="scientific">Microvirga mediterraneensis</name>
    <dbReference type="NCBI Taxonomy" id="2754695"/>
    <lineage>
        <taxon>Bacteria</taxon>
        <taxon>Pseudomonadati</taxon>
        <taxon>Pseudomonadota</taxon>
        <taxon>Alphaproteobacteria</taxon>
        <taxon>Hyphomicrobiales</taxon>
        <taxon>Methylobacteriaceae</taxon>
        <taxon>Microvirga</taxon>
    </lineage>
</organism>
<sequence>MLTLDEFQLRLDVDARTVQVWVDEGWLLPQRGQGGLAFSELDVARARLIRDLKDGIGVNHEGIGIVLNLIDQVHGLRSILRELLLAGTARPPGA</sequence>
<comment type="caution">
    <text evidence="2">The sequence shown here is derived from an EMBL/GenBank/DDBJ whole genome shotgun (WGS) entry which is preliminary data.</text>
</comment>
<dbReference type="GO" id="GO:0003677">
    <property type="term" value="F:DNA binding"/>
    <property type="evidence" value="ECO:0007669"/>
    <property type="project" value="InterPro"/>
</dbReference>
<dbReference type="AlphaFoldDB" id="A0A838BUG1"/>
<proteinExistence type="predicted"/>
<keyword evidence="3" id="KW-1185">Reference proteome</keyword>
<dbReference type="SUPFAM" id="SSF46955">
    <property type="entry name" value="Putative DNA-binding domain"/>
    <property type="match status" value="1"/>
</dbReference>
<dbReference type="GO" id="GO:0006355">
    <property type="term" value="P:regulation of DNA-templated transcription"/>
    <property type="evidence" value="ECO:0007669"/>
    <property type="project" value="InterPro"/>
</dbReference>
<evidence type="ECO:0000259" key="1">
    <source>
        <dbReference type="Pfam" id="PF13411"/>
    </source>
</evidence>
<dbReference type="InterPro" id="IPR009061">
    <property type="entry name" value="DNA-bd_dom_put_sf"/>
</dbReference>
<dbReference type="Proteomes" id="UP000572984">
    <property type="component" value="Unassembled WGS sequence"/>
</dbReference>
<dbReference type="RefSeq" id="WP_181054572.1">
    <property type="nucleotide sequence ID" value="NZ_JACDXJ010000002.1"/>
</dbReference>
<feature type="domain" description="HTH merR-type" evidence="1">
    <location>
        <begin position="3"/>
        <end position="67"/>
    </location>
</feature>
<name>A0A838BUG1_9HYPH</name>
<dbReference type="Gene3D" id="1.10.1660.10">
    <property type="match status" value="1"/>
</dbReference>
<accession>A0A838BUG1</accession>
<protein>
    <submittedName>
        <fullName evidence="2">MerR family transcriptional regulator</fullName>
    </submittedName>
</protein>
<reference evidence="2 3" key="1">
    <citation type="submission" date="2020-07" db="EMBL/GenBank/DDBJ databases">
        <title>Draft genome and description of Microvirga mediterraneensis Marseille-Q2068 sp. nov.</title>
        <authorList>
            <person name="Boxberger M."/>
        </authorList>
    </citation>
    <scope>NUCLEOTIDE SEQUENCE [LARGE SCALE GENOMIC DNA]</scope>
    <source>
        <strain evidence="2 3">Marseille-Q2068</strain>
    </source>
</reference>
<evidence type="ECO:0000313" key="3">
    <source>
        <dbReference type="Proteomes" id="UP000572984"/>
    </source>
</evidence>
<evidence type="ECO:0000313" key="2">
    <source>
        <dbReference type="EMBL" id="MBA1158988.1"/>
    </source>
</evidence>
<dbReference type="InterPro" id="IPR000551">
    <property type="entry name" value="MerR-type_HTH_dom"/>
</dbReference>
<gene>
    <name evidence="2" type="ORF">H0S73_23110</name>
</gene>
<dbReference type="EMBL" id="JACDXJ010000002">
    <property type="protein sequence ID" value="MBA1158988.1"/>
    <property type="molecule type" value="Genomic_DNA"/>
</dbReference>